<accession>A0AA42PGS4</accession>
<protein>
    <submittedName>
        <fullName evidence="1">Uncharacterized protein</fullName>
    </submittedName>
</protein>
<dbReference type="AlphaFoldDB" id="A0AA42PGS4"/>
<proteinExistence type="predicted"/>
<feature type="non-terminal residue" evidence="1">
    <location>
        <position position="89"/>
    </location>
</feature>
<evidence type="ECO:0000313" key="1">
    <source>
        <dbReference type="EMBL" id="MDH1238804.1"/>
    </source>
</evidence>
<comment type="caution">
    <text evidence="1">The sequence shown here is derived from an EMBL/GenBank/DDBJ whole genome shotgun (WGS) entry which is preliminary data.</text>
</comment>
<reference evidence="1" key="1">
    <citation type="submission" date="2022-09" db="EMBL/GenBank/DDBJ databases">
        <title>Intensive care unit water sources are persistently colonized with multi-drug resistant bacteria and are the site of extensive horizontal gene transfer of antibiotic resistance genes.</title>
        <authorList>
            <person name="Diorio-Toth L."/>
        </authorList>
    </citation>
    <scope>NUCLEOTIDE SEQUENCE</scope>
    <source>
        <strain evidence="1">GD03947</strain>
    </source>
</reference>
<sequence length="89" mass="10248">MTTQYLVEHEEGDAHLAQALQTSRYLGLWRDEFERSAWQYHVAMMEGHDAPEGYKRKYCEELIADQKLGQNRLAEPHSTRIGTLAVACP</sequence>
<dbReference type="Proteomes" id="UP001158500">
    <property type="component" value="Unassembled WGS sequence"/>
</dbReference>
<name>A0AA42PGS4_STUST</name>
<dbReference type="EMBL" id="JAOCAE010000030">
    <property type="protein sequence ID" value="MDH1238804.1"/>
    <property type="molecule type" value="Genomic_DNA"/>
</dbReference>
<gene>
    <name evidence="1" type="ORF">N5C32_22495</name>
</gene>
<organism evidence="1 2">
    <name type="scientific">Stutzerimonas stutzeri</name>
    <name type="common">Pseudomonas stutzeri</name>
    <dbReference type="NCBI Taxonomy" id="316"/>
    <lineage>
        <taxon>Bacteria</taxon>
        <taxon>Pseudomonadati</taxon>
        <taxon>Pseudomonadota</taxon>
        <taxon>Gammaproteobacteria</taxon>
        <taxon>Pseudomonadales</taxon>
        <taxon>Pseudomonadaceae</taxon>
        <taxon>Stutzerimonas</taxon>
    </lineage>
</organism>
<evidence type="ECO:0000313" key="2">
    <source>
        <dbReference type="Proteomes" id="UP001158500"/>
    </source>
</evidence>